<protein>
    <submittedName>
        <fullName evidence="1">Uncharacterized protein</fullName>
    </submittedName>
</protein>
<dbReference type="Proteomes" id="UP000005876">
    <property type="component" value="Chromosome"/>
</dbReference>
<organism evidence="1 2">
    <name type="scientific">Paenibacillus terrae (strain HPL-003)</name>
    <dbReference type="NCBI Taxonomy" id="985665"/>
    <lineage>
        <taxon>Bacteria</taxon>
        <taxon>Bacillati</taxon>
        <taxon>Bacillota</taxon>
        <taxon>Bacilli</taxon>
        <taxon>Bacillales</taxon>
        <taxon>Paenibacillaceae</taxon>
        <taxon>Paenibacillus</taxon>
    </lineage>
</organism>
<dbReference type="STRING" id="985665.HPL003_00465"/>
<gene>
    <name evidence="1" type="ordered locus">HPL003_00465</name>
</gene>
<proteinExistence type="predicted"/>
<name>G7VTJ6_PAETH</name>
<dbReference type="HOGENOM" id="CLU_3390581_0_0_9"/>
<dbReference type="AlphaFoldDB" id="G7VTJ6"/>
<dbReference type="KEGG" id="pta:HPL003_00465"/>
<reference evidence="2" key="1">
    <citation type="submission" date="2011-11" db="EMBL/GenBank/DDBJ databases">
        <title>Complete sequence of Paenibacillus terrae HPL-003.</title>
        <authorList>
            <person name="Shin S.H."/>
            <person name="Kim S."/>
            <person name="Kim J.Y."/>
        </authorList>
    </citation>
    <scope>NUCLEOTIDE SEQUENCE [LARGE SCALE GENOMIC DNA]</scope>
    <source>
        <strain evidence="2">HPL-003</strain>
    </source>
</reference>
<sequence>MKKHEKPNETTGELDDESTLRYLERFLTAFEE</sequence>
<dbReference type="EMBL" id="CP003107">
    <property type="protein sequence ID" value="AET56879.1"/>
    <property type="molecule type" value="Genomic_DNA"/>
</dbReference>
<accession>G7VTJ6</accession>
<reference key="2">
    <citation type="submission" date="2011-11" db="EMBL/GenBank/DDBJ databases">
        <authorList>
            <person name="Shin S.H."/>
            <person name="Kim S."/>
            <person name="Kim J.Y."/>
        </authorList>
    </citation>
    <scope>NUCLEOTIDE SEQUENCE</scope>
    <source>
        <strain>HPL-003</strain>
    </source>
</reference>
<reference evidence="1 2" key="3">
    <citation type="journal article" date="2012" name="J. Bacteriol.">
        <title>Genome Sequence of Paenibacillus terrae HPL-003, a Xylanase-Producing Bacterium Isolated from Soil Found in Forest Residue.</title>
        <authorList>
            <person name="Shin S.H."/>
            <person name="Kim S."/>
            <person name="Kim J.Y."/>
            <person name="Song H.Y."/>
            <person name="Cho S.J."/>
            <person name="Kim D.R."/>
            <person name="Lee K.I."/>
            <person name="Lim H.K."/>
            <person name="Park N.J."/>
            <person name="Hwang I.T."/>
            <person name="Yang K.S."/>
        </authorList>
    </citation>
    <scope>NUCLEOTIDE SEQUENCE [LARGE SCALE GENOMIC DNA]</scope>
    <source>
        <strain evidence="1 2">HPL-003</strain>
    </source>
</reference>
<evidence type="ECO:0000313" key="1">
    <source>
        <dbReference type="EMBL" id="AET56879.1"/>
    </source>
</evidence>
<evidence type="ECO:0000313" key="2">
    <source>
        <dbReference type="Proteomes" id="UP000005876"/>
    </source>
</evidence>